<evidence type="ECO:0000313" key="3">
    <source>
        <dbReference type="EMBL" id="EFG04248.2"/>
    </source>
</evidence>
<dbReference type="eggNOG" id="COG0491">
    <property type="taxonomic scope" value="Bacteria"/>
</dbReference>
<dbReference type="Pfam" id="PF00753">
    <property type="entry name" value="Lactamase_B"/>
    <property type="match status" value="1"/>
</dbReference>
<evidence type="ECO:0000256" key="1">
    <source>
        <dbReference type="SAM" id="MobiDB-lite"/>
    </source>
</evidence>
<reference evidence="3 4" key="1">
    <citation type="journal article" date="2010" name="Genome Biol. Evol.">
        <title>The sequence of a 1.8-mb bacterial linear plasmid reveals a rich evolutionary reservoir of secondary metabolic pathways.</title>
        <authorList>
            <person name="Medema M.H."/>
            <person name="Trefzer A."/>
            <person name="Kovalchuk A."/>
            <person name="van den Berg M."/>
            <person name="Mueller U."/>
            <person name="Heijne W."/>
            <person name="Wu L."/>
            <person name="Alam M.T."/>
            <person name="Ronning C.M."/>
            <person name="Nierman W.C."/>
            <person name="Bovenberg R.A.L."/>
            <person name="Breitling R."/>
            <person name="Takano E."/>
        </authorList>
    </citation>
    <scope>NUCLEOTIDE SEQUENCE [LARGE SCALE GENOMIC DNA]</scope>
    <source>
        <strain evidence="4">ATCC 27064 / DSM 738 / JCM 4710 / NBRC 13307 / NCIMB 12785 / NRRL 3585 / VKM Ac-602</strain>
        <plasmid evidence="3">pSCL4</plasmid>
    </source>
</reference>
<dbReference type="SUPFAM" id="SSF56281">
    <property type="entry name" value="Metallo-hydrolase/oxidoreductase"/>
    <property type="match status" value="1"/>
</dbReference>
<dbReference type="KEGG" id="sclf:BB341_28030"/>
<geneLocation type="plasmid" evidence="3 4">
    <name>pSCL4</name>
</geneLocation>
<keyword evidence="4" id="KW-1185">Reference proteome</keyword>
<feature type="region of interest" description="Disordered" evidence="1">
    <location>
        <begin position="1"/>
        <end position="35"/>
    </location>
</feature>
<dbReference type="PANTHER" id="PTHR42951:SF4">
    <property type="entry name" value="ACYL-COENZYME A THIOESTERASE MBLAC2"/>
    <property type="match status" value="1"/>
</dbReference>
<keyword evidence="3" id="KW-0614">Plasmid</keyword>
<dbReference type="InterPro" id="IPR001279">
    <property type="entry name" value="Metallo-B-lactamas"/>
</dbReference>
<dbReference type="InterPro" id="IPR036866">
    <property type="entry name" value="RibonucZ/Hydroxyglut_hydro"/>
</dbReference>
<dbReference type="PANTHER" id="PTHR42951">
    <property type="entry name" value="METALLO-BETA-LACTAMASE DOMAIN-CONTAINING"/>
    <property type="match status" value="1"/>
</dbReference>
<feature type="domain" description="Metallo-beta-lactamase" evidence="2">
    <location>
        <begin position="61"/>
        <end position="235"/>
    </location>
</feature>
<dbReference type="InterPro" id="IPR050855">
    <property type="entry name" value="NDM-1-like"/>
</dbReference>
<dbReference type="EMBL" id="CM000914">
    <property type="protein sequence ID" value="EFG04248.2"/>
    <property type="molecule type" value="Genomic_DNA"/>
</dbReference>
<dbReference type="Proteomes" id="UP000002357">
    <property type="component" value="Plasmid pSCL4"/>
</dbReference>
<organism evidence="3 4">
    <name type="scientific">Streptomyces clavuligerus</name>
    <dbReference type="NCBI Taxonomy" id="1901"/>
    <lineage>
        <taxon>Bacteria</taxon>
        <taxon>Bacillati</taxon>
        <taxon>Actinomycetota</taxon>
        <taxon>Actinomycetes</taxon>
        <taxon>Kitasatosporales</taxon>
        <taxon>Streptomycetaceae</taxon>
        <taxon>Streptomyces</taxon>
    </lineage>
</organism>
<sequence>MGLQRISPFGYRAGESGADHPPHPSPSHRRTERPPMHGIVTIIDKGPVRVHSYMAPDDSLNVTTQLIETPGRVIAVDAQFALAYADEVVAYARSLGKPLDRLVISHAHPDHFHGAARFGVPVHALASVRDQIAAQGDGQDPTGTVIPVADLLPTRVVTPGTEVVDGVTLEFVAVAGGEAPDELVIKLPEYGVLIAQDLVYHRTHLFMGNNDITGWQRALDRLAADPAYDTVLPGHGLPAGREVFADVARYLADARELLGDDGEAYKKAILARYPDWRGPFLVDIGNQYLFGTRAG</sequence>
<dbReference type="Gene3D" id="3.60.15.10">
    <property type="entry name" value="Ribonuclease Z/Hydroxyacylglutathione hydrolase-like"/>
    <property type="match status" value="1"/>
</dbReference>
<dbReference type="SMART" id="SM00849">
    <property type="entry name" value="Lactamase_B"/>
    <property type="match status" value="1"/>
</dbReference>
<proteinExistence type="predicted"/>
<dbReference type="OrthoDB" id="2273115at2"/>
<accession>B5GN67</accession>
<dbReference type="AlphaFoldDB" id="B5GN67"/>
<name>B5GN67_STRCL</name>
<gene>
    <name evidence="3" type="ORF">SCLAV_p0761</name>
</gene>
<evidence type="ECO:0000259" key="2">
    <source>
        <dbReference type="SMART" id="SM00849"/>
    </source>
</evidence>
<protein>
    <submittedName>
        <fullName evidence="3">Beta-lactamase domain-containing protein</fullName>
    </submittedName>
</protein>
<evidence type="ECO:0000313" key="4">
    <source>
        <dbReference type="Proteomes" id="UP000002357"/>
    </source>
</evidence>